<feature type="transmembrane region" description="Helical" evidence="1">
    <location>
        <begin position="32"/>
        <end position="51"/>
    </location>
</feature>
<keyword evidence="3" id="KW-1185">Reference proteome</keyword>
<evidence type="ECO:0000313" key="2">
    <source>
        <dbReference type="EMBL" id="GGI14520.1"/>
    </source>
</evidence>
<dbReference type="OrthoDB" id="2679959at2"/>
<dbReference type="EMBL" id="BMHB01000001">
    <property type="protein sequence ID" value="GGI14520.1"/>
    <property type="molecule type" value="Genomic_DNA"/>
</dbReference>
<keyword evidence="1" id="KW-0472">Membrane</keyword>
<protein>
    <submittedName>
        <fullName evidence="2">Uncharacterized protein</fullName>
    </submittedName>
</protein>
<dbReference type="Proteomes" id="UP000626244">
    <property type="component" value="Unassembled WGS sequence"/>
</dbReference>
<reference evidence="3" key="1">
    <citation type="journal article" date="2019" name="Int. J. Syst. Evol. Microbiol.">
        <title>The Global Catalogue of Microorganisms (GCM) 10K type strain sequencing project: providing services to taxonomists for standard genome sequencing and annotation.</title>
        <authorList>
            <consortium name="The Broad Institute Genomics Platform"/>
            <consortium name="The Broad Institute Genome Sequencing Center for Infectious Disease"/>
            <person name="Wu L."/>
            <person name="Ma J."/>
        </authorList>
    </citation>
    <scope>NUCLEOTIDE SEQUENCE [LARGE SCALE GENOMIC DNA]</scope>
    <source>
        <strain evidence="3">CGMCC 1.14993</strain>
    </source>
</reference>
<keyword evidence="1" id="KW-1133">Transmembrane helix</keyword>
<dbReference type="Pfam" id="PF17259">
    <property type="entry name" value="DUF5325"/>
    <property type="match status" value="1"/>
</dbReference>
<dbReference type="RefSeq" id="WP_088000188.1">
    <property type="nucleotide sequence ID" value="NZ_BMHB01000001.1"/>
</dbReference>
<dbReference type="AlphaFoldDB" id="A0A8J3AKK9"/>
<evidence type="ECO:0000313" key="3">
    <source>
        <dbReference type="Proteomes" id="UP000626244"/>
    </source>
</evidence>
<accession>A0A8J3AKK9</accession>
<name>A0A8J3AKK9_9BACI</name>
<sequence length="61" mass="6651">MSSIKYRLLFVALLSVIFLILVGILLAEKSVIGAIIALIASIFSVGYGFILRAKLKREGKL</sequence>
<keyword evidence="1" id="KW-0812">Transmembrane</keyword>
<gene>
    <name evidence="2" type="ORF">GCM10007380_23350</name>
</gene>
<comment type="caution">
    <text evidence="2">The sequence shown here is derived from an EMBL/GenBank/DDBJ whole genome shotgun (WGS) entry which is preliminary data.</text>
</comment>
<evidence type="ECO:0000256" key="1">
    <source>
        <dbReference type="SAM" id="Phobius"/>
    </source>
</evidence>
<proteinExistence type="predicted"/>
<organism evidence="2 3">
    <name type="scientific">Gottfriedia solisilvae</name>
    <dbReference type="NCBI Taxonomy" id="1516104"/>
    <lineage>
        <taxon>Bacteria</taxon>
        <taxon>Bacillati</taxon>
        <taxon>Bacillota</taxon>
        <taxon>Bacilli</taxon>
        <taxon>Bacillales</taxon>
        <taxon>Bacillaceae</taxon>
        <taxon>Gottfriedia</taxon>
    </lineage>
</organism>
<dbReference type="InterPro" id="IPR035211">
    <property type="entry name" value="DUF5325"/>
</dbReference>
<feature type="transmembrane region" description="Helical" evidence="1">
    <location>
        <begin position="7"/>
        <end position="26"/>
    </location>
</feature>